<dbReference type="Proteomes" id="UP000254400">
    <property type="component" value="Unassembled WGS sequence"/>
</dbReference>
<feature type="transmembrane region" description="Helical" evidence="1">
    <location>
        <begin position="6"/>
        <end position="23"/>
    </location>
</feature>
<name>A0A378XXI4_PAEPO</name>
<accession>A0A378XXI4</accession>
<organism evidence="2 3">
    <name type="scientific">Paenibacillus polymyxa</name>
    <name type="common">Bacillus polymyxa</name>
    <dbReference type="NCBI Taxonomy" id="1406"/>
    <lineage>
        <taxon>Bacteria</taxon>
        <taxon>Bacillati</taxon>
        <taxon>Bacillota</taxon>
        <taxon>Bacilli</taxon>
        <taxon>Bacillales</taxon>
        <taxon>Paenibacillaceae</taxon>
        <taxon>Paenibacillus</taxon>
    </lineage>
</organism>
<evidence type="ECO:0000313" key="2">
    <source>
        <dbReference type="EMBL" id="SUA68348.1"/>
    </source>
</evidence>
<dbReference type="EMBL" id="UGSC01000001">
    <property type="protein sequence ID" value="SUA68348.1"/>
    <property type="molecule type" value="Genomic_DNA"/>
</dbReference>
<keyword evidence="1" id="KW-0472">Membrane</keyword>
<evidence type="ECO:0000256" key="1">
    <source>
        <dbReference type="SAM" id="Phobius"/>
    </source>
</evidence>
<protein>
    <submittedName>
        <fullName evidence="2">Uncharacterized protein</fullName>
    </submittedName>
</protein>
<sequence length="60" mass="7230">MKEYIPYIISTLTLILTSIKFILDEKRARRKERLELLDRLKDAENEKSAFPPRKETHSKR</sequence>
<reference evidence="2 3" key="1">
    <citation type="submission" date="2018-06" db="EMBL/GenBank/DDBJ databases">
        <authorList>
            <consortium name="Pathogen Informatics"/>
            <person name="Doyle S."/>
        </authorList>
    </citation>
    <scope>NUCLEOTIDE SEQUENCE [LARGE SCALE GENOMIC DNA]</scope>
    <source>
        <strain evidence="2 3">NCTC10343</strain>
    </source>
</reference>
<proteinExistence type="predicted"/>
<keyword evidence="1" id="KW-0812">Transmembrane</keyword>
<dbReference type="AlphaFoldDB" id="A0A378XXI4"/>
<evidence type="ECO:0000313" key="3">
    <source>
        <dbReference type="Proteomes" id="UP000254400"/>
    </source>
</evidence>
<keyword evidence="1" id="KW-1133">Transmembrane helix</keyword>
<gene>
    <name evidence="2" type="ORF">NCTC10343_01637</name>
</gene>